<evidence type="ECO:0000313" key="6">
    <source>
        <dbReference type="Proteomes" id="UP001150830"/>
    </source>
</evidence>
<keyword evidence="6" id="KW-1185">Reference proteome</keyword>
<dbReference type="GO" id="GO:0006083">
    <property type="term" value="P:acetate metabolic process"/>
    <property type="evidence" value="ECO:0007669"/>
    <property type="project" value="InterPro"/>
</dbReference>
<protein>
    <recommendedName>
        <fullName evidence="7">Acetyl-CoA hydrolase</fullName>
    </recommendedName>
</protein>
<comment type="similarity">
    <text evidence="1">Belongs to the acetyl-CoA hydrolase/transferase family.</text>
</comment>
<name>A0A9X3EEY5_9GAMM</name>
<dbReference type="AlphaFoldDB" id="A0A9X3EEY5"/>
<dbReference type="RefSeq" id="WP_283173696.1">
    <property type="nucleotide sequence ID" value="NZ_JAPNOA010000026.1"/>
</dbReference>
<feature type="domain" description="Acetyl-CoA hydrolase/transferase N-terminal" evidence="3">
    <location>
        <begin position="55"/>
        <end position="186"/>
    </location>
</feature>
<dbReference type="Gene3D" id="3.40.1080.10">
    <property type="entry name" value="Glutaconate Coenzyme A-transferase"/>
    <property type="match status" value="1"/>
</dbReference>
<dbReference type="Proteomes" id="UP001150830">
    <property type="component" value="Unassembled WGS sequence"/>
</dbReference>
<dbReference type="Gene3D" id="3.30.750.70">
    <property type="entry name" value="4-hydroxybutyrate coenzyme like domains"/>
    <property type="match status" value="1"/>
</dbReference>
<sequence length="444" mass="48424">MSWSDLYQEKTLSGNQVIDLLGDCQNLILGMGVAMPPELIRTIATAYQQNNLHPLNIYYMHGSQALQENLLTPELAGRFTPRCLFLSGHDRKAVQQNGNSRWIEFVPSAFHQVGRLLTQTIEPDCFMVTVSPMDKHGYFSLGTNADYGATVIRKARKVIVEVNQFMPRTFGECSVHISEISGLIEANTPLSEVPAAEASEVDWAIARQVAERINDGDTLQMGVGGVPNAVLSLLEGHQNLGLHSELFSPAMADLIGKGVINGRLKRLMQHKHVFTLALGDRAMFDFMDDNPSIVGYPASWVNNPSIIRKNPNMVSVNSAIEVDITGQINAEQINGTPFSGTGGQLDFVRGAFGSPGGRSFIALHSTAKGGALSRIVPQLTGGAVTDTRMDAHHIVTEFGCVDLKGLSIPQRVHALIGLAHPAFREILTAKARDMGYLSHYQHFD</sequence>
<accession>A0A9X3EEY5</accession>
<reference evidence="5" key="1">
    <citation type="submission" date="2022-11" db="EMBL/GenBank/DDBJ databases">
        <title>Parathalassolutuus dongxingensis gen. nov., sp. nov., a novel member of family Oceanospirillaceae isolated from a coastal shrimp pond in Guangxi, China.</title>
        <authorList>
            <person name="Chen H."/>
        </authorList>
    </citation>
    <scope>NUCLEOTIDE SEQUENCE</scope>
    <source>
        <strain evidence="5">G-43</strain>
    </source>
</reference>
<dbReference type="InterPro" id="IPR038460">
    <property type="entry name" value="AcetylCoA_hyd_C_sf"/>
</dbReference>
<evidence type="ECO:0000259" key="4">
    <source>
        <dbReference type="Pfam" id="PF13336"/>
    </source>
</evidence>
<feature type="domain" description="Acetyl-CoA hydrolase/transferase C-terminal" evidence="4">
    <location>
        <begin position="279"/>
        <end position="431"/>
    </location>
</feature>
<evidence type="ECO:0000259" key="3">
    <source>
        <dbReference type="Pfam" id="PF02550"/>
    </source>
</evidence>
<gene>
    <name evidence="5" type="ORF">OUO13_09820</name>
</gene>
<dbReference type="EMBL" id="JAPNOA010000026">
    <property type="protein sequence ID" value="MCY0965485.1"/>
    <property type="molecule type" value="Genomic_DNA"/>
</dbReference>
<dbReference type="PANTHER" id="PTHR21432:SF20">
    <property type="entry name" value="ACETYL-COA HYDROLASE"/>
    <property type="match status" value="1"/>
</dbReference>
<dbReference type="Pfam" id="PF13336">
    <property type="entry name" value="AcetylCoA_hyd_C"/>
    <property type="match status" value="1"/>
</dbReference>
<evidence type="ECO:0000313" key="5">
    <source>
        <dbReference type="EMBL" id="MCY0965485.1"/>
    </source>
</evidence>
<dbReference type="InterPro" id="IPR026888">
    <property type="entry name" value="AcetylCoA_hyd_C"/>
</dbReference>
<dbReference type="GO" id="GO:0008775">
    <property type="term" value="F:acetate CoA-transferase activity"/>
    <property type="evidence" value="ECO:0007669"/>
    <property type="project" value="InterPro"/>
</dbReference>
<dbReference type="InterPro" id="IPR037171">
    <property type="entry name" value="NagB/RpiA_transferase-like"/>
</dbReference>
<dbReference type="InterPro" id="IPR003702">
    <property type="entry name" value="ActCoA_hydro_N"/>
</dbReference>
<organism evidence="5 6">
    <name type="scientific">Parathalassolituus penaei</name>
    <dbReference type="NCBI Taxonomy" id="2997323"/>
    <lineage>
        <taxon>Bacteria</taxon>
        <taxon>Pseudomonadati</taxon>
        <taxon>Pseudomonadota</taxon>
        <taxon>Gammaproteobacteria</taxon>
        <taxon>Oceanospirillales</taxon>
        <taxon>Oceanospirillaceae</taxon>
        <taxon>Parathalassolituus</taxon>
    </lineage>
</organism>
<dbReference type="PANTHER" id="PTHR21432">
    <property type="entry name" value="ACETYL-COA HYDROLASE-RELATED"/>
    <property type="match status" value="1"/>
</dbReference>
<keyword evidence="2" id="KW-0808">Transferase</keyword>
<evidence type="ECO:0000256" key="1">
    <source>
        <dbReference type="ARBA" id="ARBA00009632"/>
    </source>
</evidence>
<dbReference type="Gene3D" id="3.40.1080.20">
    <property type="entry name" value="Acetyl-CoA hydrolase/transferase C-terminal domain"/>
    <property type="match status" value="1"/>
</dbReference>
<evidence type="ECO:0000256" key="2">
    <source>
        <dbReference type="ARBA" id="ARBA00022679"/>
    </source>
</evidence>
<dbReference type="SUPFAM" id="SSF100950">
    <property type="entry name" value="NagB/RpiA/CoA transferase-like"/>
    <property type="match status" value="2"/>
</dbReference>
<comment type="caution">
    <text evidence="5">The sequence shown here is derived from an EMBL/GenBank/DDBJ whole genome shotgun (WGS) entry which is preliminary data.</text>
</comment>
<evidence type="ECO:0008006" key="7">
    <source>
        <dbReference type="Google" id="ProtNLM"/>
    </source>
</evidence>
<dbReference type="InterPro" id="IPR046433">
    <property type="entry name" value="ActCoA_hydro"/>
</dbReference>
<proteinExistence type="inferred from homology"/>
<dbReference type="Pfam" id="PF02550">
    <property type="entry name" value="AcetylCoA_hydro"/>
    <property type="match status" value="1"/>
</dbReference>